<evidence type="ECO:0000313" key="3">
    <source>
        <dbReference type="Proteomes" id="UP000001662"/>
    </source>
</evidence>
<dbReference type="PANTHER" id="PTHR34203:SF15">
    <property type="entry name" value="SLL1173 PROTEIN"/>
    <property type="match status" value="1"/>
</dbReference>
<dbReference type="EMBL" id="CP002109">
    <property type="protein sequence ID" value="ADL05999.1"/>
    <property type="molecule type" value="Genomic_DNA"/>
</dbReference>
<accession>D9RA27</accession>
<keyword evidence="2" id="KW-0808">Transferase</keyword>
<dbReference type="RefSeq" id="WP_013274065.1">
    <property type="nucleotide sequence ID" value="NC_014376.1"/>
</dbReference>
<dbReference type="Gene3D" id="3.40.50.150">
    <property type="entry name" value="Vaccinia Virus protein VP39"/>
    <property type="match status" value="1"/>
</dbReference>
<dbReference type="GO" id="GO:0008168">
    <property type="term" value="F:methyltransferase activity"/>
    <property type="evidence" value="ECO:0007669"/>
    <property type="project" value="UniProtKB-KW"/>
</dbReference>
<dbReference type="PANTHER" id="PTHR34203">
    <property type="entry name" value="METHYLTRANSFERASE, FKBM FAMILY PROTEIN"/>
    <property type="match status" value="1"/>
</dbReference>
<protein>
    <submittedName>
        <fullName evidence="2">Methyltransferase FkbM family</fullName>
    </submittedName>
</protein>
<sequence length="366" mass="41796">MKINYENALKQKEYRSQIISEINTSKNPTVLFGWNKIQVLEPFFDKLDVKPEYLCDNDTNKQGETFFGYKVISPNDVTKIYTNYNVLILAASHFEEISVQLKSLTIPPQKIYCLDIYNERSDTAEYYKSQEENIRYIYDHLADDLSKKTFEAVINYRMYRNSSLLSDIVQPIESTYFPDSEDIPLHISQEEVFVDGGAFCGDTVENLLVKCQGGVCKAIHSFEPDPKNYSLLRESTKYLPFVHCYQLGLSDGAATLNFSSALGPSSYVDDNGTISVKVDSIDNVLKDVPVTYIKLDVEGAECAALRGAKHIIQKYNPKLAICTYHSDQDMVEVPLLLWKLNPNYVLYFRHYTDISIETVCYGILPE</sequence>
<dbReference type="SUPFAM" id="SSF53335">
    <property type="entry name" value="S-adenosyl-L-methionine-dependent methyltransferases"/>
    <property type="match status" value="1"/>
</dbReference>
<dbReference type="InterPro" id="IPR029063">
    <property type="entry name" value="SAM-dependent_MTases_sf"/>
</dbReference>
<dbReference type="Proteomes" id="UP000001662">
    <property type="component" value="Chromosome"/>
</dbReference>
<dbReference type="KEGG" id="csh:Closa_3473"/>
<reference evidence="2" key="1">
    <citation type="submission" date="2010-07" db="EMBL/GenBank/DDBJ databases">
        <title>Complete sequence of Clostridium saccharolyticum WM1.</title>
        <authorList>
            <consortium name="US DOE Joint Genome Institute"/>
            <person name="Lucas S."/>
            <person name="Copeland A."/>
            <person name="Lapidus A."/>
            <person name="Cheng J.-F."/>
            <person name="Bruce D."/>
            <person name="Goodwin L."/>
            <person name="Pitluck S."/>
            <person name="Chertkov O."/>
            <person name="Detter J.C."/>
            <person name="Han C."/>
            <person name="Tapia R."/>
            <person name="Land M."/>
            <person name="Hauser L."/>
            <person name="Chang Y.-J."/>
            <person name="Jeffries C."/>
            <person name="Kyrpides N."/>
            <person name="Ivanova N."/>
            <person name="Mikhailova N."/>
            <person name="Mouttaki H."/>
            <person name="Lin L."/>
            <person name="Zhou J."/>
            <person name="Hemme C.L."/>
            <person name="Woyke T."/>
        </authorList>
    </citation>
    <scope>NUCLEOTIDE SEQUENCE [LARGE SCALE GENOMIC DNA]</scope>
    <source>
        <strain evidence="2">WM1</strain>
    </source>
</reference>
<feature type="domain" description="Methyltransferase FkbM" evidence="1">
    <location>
        <begin position="198"/>
        <end position="328"/>
    </location>
</feature>
<evidence type="ECO:0000259" key="1">
    <source>
        <dbReference type="Pfam" id="PF05050"/>
    </source>
</evidence>
<proteinExistence type="predicted"/>
<dbReference type="NCBIfam" id="TIGR01444">
    <property type="entry name" value="fkbM_fam"/>
    <property type="match status" value="1"/>
</dbReference>
<dbReference type="OrthoDB" id="5329963at2"/>
<keyword evidence="3" id="KW-1185">Reference proteome</keyword>
<dbReference type="eggNOG" id="COG1086">
    <property type="taxonomic scope" value="Bacteria"/>
</dbReference>
<dbReference type="Gene3D" id="3.40.50.720">
    <property type="entry name" value="NAD(P)-binding Rossmann-like Domain"/>
    <property type="match status" value="1"/>
</dbReference>
<dbReference type="STRING" id="610130.Closa_3473"/>
<dbReference type="Pfam" id="PF05050">
    <property type="entry name" value="Methyltransf_21"/>
    <property type="match status" value="1"/>
</dbReference>
<organism evidence="2 3">
    <name type="scientific">Lacrimispora saccharolytica (strain ATCC 35040 / DSM 2544 / NRCC 2533 / WM1)</name>
    <name type="common">Clostridium saccharolyticum</name>
    <dbReference type="NCBI Taxonomy" id="610130"/>
    <lineage>
        <taxon>Bacteria</taxon>
        <taxon>Bacillati</taxon>
        <taxon>Bacillota</taxon>
        <taxon>Clostridia</taxon>
        <taxon>Lachnospirales</taxon>
        <taxon>Lachnospiraceae</taxon>
        <taxon>Lacrimispora</taxon>
    </lineage>
</organism>
<dbReference type="GO" id="GO:0032259">
    <property type="term" value="P:methylation"/>
    <property type="evidence" value="ECO:0007669"/>
    <property type="project" value="UniProtKB-KW"/>
</dbReference>
<dbReference type="InterPro" id="IPR052514">
    <property type="entry name" value="SAM-dependent_MTase"/>
</dbReference>
<dbReference type="AlphaFoldDB" id="D9RA27"/>
<keyword evidence="2" id="KW-0489">Methyltransferase</keyword>
<dbReference type="InterPro" id="IPR006342">
    <property type="entry name" value="FkbM_mtfrase"/>
</dbReference>
<evidence type="ECO:0000313" key="2">
    <source>
        <dbReference type="EMBL" id="ADL05999.1"/>
    </source>
</evidence>
<name>D9RA27_LACSW</name>
<gene>
    <name evidence="2" type="ordered locus">Closa_3473</name>
</gene>
<dbReference type="HOGENOM" id="CLU_048284_0_0_9"/>
<dbReference type="PaxDb" id="610130-Closa_3473"/>